<keyword evidence="9" id="KW-1185">Reference proteome</keyword>
<keyword evidence="6" id="KW-0812">Transmembrane</keyword>
<feature type="domain" description="Thioredoxin" evidence="7">
    <location>
        <begin position="51"/>
        <end position="194"/>
    </location>
</feature>
<dbReference type="InterPro" id="IPR036249">
    <property type="entry name" value="Thioredoxin-like_sf"/>
</dbReference>
<evidence type="ECO:0000256" key="2">
    <source>
        <dbReference type="ARBA" id="ARBA00007758"/>
    </source>
</evidence>
<gene>
    <name evidence="8" type="ORF">DRB17_02365</name>
</gene>
<evidence type="ECO:0000256" key="6">
    <source>
        <dbReference type="SAM" id="Phobius"/>
    </source>
</evidence>
<dbReference type="EMBL" id="QPMH01000002">
    <property type="protein sequence ID" value="RDD63576.1"/>
    <property type="molecule type" value="Genomic_DNA"/>
</dbReference>
<dbReference type="InterPro" id="IPR017937">
    <property type="entry name" value="Thioredoxin_CS"/>
</dbReference>
<dbReference type="NCBIfam" id="TIGR00385">
    <property type="entry name" value="dsbE"/>
    <property type="match status" value="1"/>
</dbReference>
<organism evidence="8 9">
    <name type="scientific">Ferruginivarius sediminum</name>
    <dbReference type="NCBI Taxonomy" id="2661937"/>
    <lineage>
        <taxon>Bacteria</taxon>
        <taxon>Pseudomonadati</taxon>
        <taxon>Pseudomonadota</taxon>
        <taxon>Alphaproteobacteria</taxon>
        <taxon>Rhodospirillales</taxon>
        <taxon>Rhodospirillaceae</taxon>
        <taxon>Ferruginivarius</taxon>
    </lineage>
</organism>
<evidence type="ECO:0000259" key="7">
    <source>
        <dbReference type="PROSITE" id="PS51352"/>
    </source>
</evidence>
<dbReference type="InterPro" id="IPR050553">
    <property type="entry name" value="Thioredoxin_ResA/DsbE_sf"/>
</dbReference>
<keyword evidence="5" id="KW-0676">Redox-active center</keyword>
<accession>A0A369TKZ5</accession>
<comment type="subcellular location">
    <subcellularLocation>
        <location evidence="1">Cell envelope</location>
    </subcellularLocation>
</comment>
<evidence type="ECO:0000313" key="8">
    <source>
        <dbReference type="EMBL" id="RDD63576.1"/>
    </source>
</evidence>
<dbReference type="InterPro" id="IPR013740">
    <property type="entry name" value="Redoxin"/>
</dbReference>
<dbReference type="AlphaFoldDB" id="A0A369TKZ5"/>
<dbReference type="InterPro" id="IPR004799">
    <property type="entry name" value="Periplasmic_diS_OxRdtase_DsbE"/>
</dbReference>
<dbReference type="CDD" id="cd03010">
    <property type="entry name" value="TlpA_like_DsbE"/>
    <property type="match status" value="1"/>
</dbReference>
<evidence type="ECO:0000256" key="4">
    <source>
        <dbReference type="ARBA" id="ARBA00023157"/>
    </source>
</evidence>
<dbReference type="PANTHER" id="PTHR42852">
    <property type="entry name" value="THIOL:DISULFIDE INTERCHANGE PROTEIN DSBE"/>
    <property type="match status" value="1"/>
</dbReference>
<comment type="similarity">
    <text evidence="2">Belongs to the thioredoxin family. DsbE subfamily.</text>
</comment>
<dbReference type="GO" id="GO:0030288">
    <property type="term" value="C:outer membrane-bounded periplasmic space"/>
    <property type="evidence" value="ECO:0007669"/>
    <property type="project" value="InterPro"/>
</dbReference>
<dbReference type="Proteomes" id="UP000253941">
    <property type="component" value="Unassembled WGS sequence"/>
</dbReference>
<dbReference type="PANTHER" id="PTHR42852:SF6">
    <property type="entry name" value="THIOL:DISULFIDE INTERCHANGE PROTEIN DSBE"/>
    <property type="match status" value="1"/>
</dbReference>
<evidence type="ECO:0000256" key="3">
    <source>
        <dbReference type="ARBA" id="ARBA00022748"/>
    </source>
</evidence>
<keyword evidence="6" id="KW-1133">Transmembrane helix</keyword>
<dbReference type="PROSITE" id="PS51352">
    <property type="entry name" value="THIOREDOXIN_2"/>
    <property type="match status" value="1"/>
</dbReference>
<dbReference type="Pfam" id="PF08534">
    <property type="entry name" value="Redoxin"/>
    <property type="match status" value="1"/>
</dbReference>
<evidence type="ECO:0000256" key="5">
    <source>
        <dbReference type="ARBA" id="ARBA00023284"/>
    </source>
</evidence>
<evidence type="ECO:0000313" key="9">
    <source>
        <dbReference type="Proteomes" id="UP000253941"/>
    </source>
</evidence>
<comment type="caution">
    <text evidence="8">The sequence shown here is derived from an EMBL/GenBank/DDBJ whole genome shotgun (WGS) entry which is preliminary data.</text>
</comment>
<protein>
    <submittedName>
        <fullName evidence="8">DsbE family thiol:disulfide interchange protein</fullName>
    </submittedName>
</protein>
<sequence>MQRETAEGERSGGGLGKRLIFLLPALIFLVIAAYFLWGLQPERDPRKVPTALIDKPVPQFQLPAIPGLDLPGVATADLTGAGEPVLLNVFASWCVPCRVEHPILMRLAKEEGVAIYGVNYKDRPADARQWLANFGNPYSRIGRLSQERAEVGIELGVYGVPETYVVGPDGRIRYKHVGPIQPKSLREDILPLLEELRGRI</sequence>
<dbReference type="Gene3D" id="3.40.30.10">
    <property type="entry name" value="Glutaredoxin"/>
    <property type="match status" value="1"/>
</dbReference>
<dbReference type="SUPFAM" id="SSF52833">
    <property type="entry name" value="Thioredoxin-like"/>
    <property type="match status" value="1"/>
</dbReference>
<keyword evidence="4" id="KW-1015">Disulfide bond</keyword>
<dbReference type="GO" id="GO:0015036">
    <property type="term" value="F:disulfide oxidoreductase activity"/>
    <property type="evidence" value="ECO:0007669"/>
    <property type="project" value="InterPro"/>
</dbReference>
<dbReference type="GO" id="GO:0017004">
    <property type="term" value="P:cytochrome complex assembly"/>
    <property type="evidence" value="ECO:0007669"/>
    <property type="project" value="UniProtKB-KW"/>
</dbReference>
<dbReference type="PROSITE" id="PS00194">
    <property type="entry name" value="THIOREDOXIN_1"/>
    <property type="match status" value="1"/>
</dbReference>
<keyword evidence="6" id="KW-0472">Membrane</keyword>
<evidence type="ECO:0000256" key="1">
    <source>
        <dbReference type="ARBA" id="ARBA00004196"/>
    </source>
</evidence>
<proteinExistence type="inferred from homology"/>
<name>A0A369TKZ5_9PROT</name>
<dbReference type="InterPro" id="IPR013766">
    <property type="entry name" value="Thioredoxin_domain"/>
</dbReference>
<reference evidence="8 9" key="1">
    <citation type="submission" date="2018-07" db="EMBL/GenBank/DDBJ databases">
        <title>Venubactetium sediminum gen. nov., sp. nov., isolated from a marine solar saltern.</title>
        <authorList>
            <person name="Wang S."/>
        </authorList>
    </citation>
    <scope>NUCLEOTIDE SEQUENCE [LARGE SCALE GENOMIC DNA]</scope>
    <source>
        <strain evidence="8 9">WD2A32</strain>
    </source>
</reference>
<keyword evidence="3" id="KW-0201">Cytochrome c-type biogenesis</keyword>
<feature type="transmembrane region" description="Helical" evidence="6">
    <location>
        <begin position="19"/>
        <end position="37"/>
    </location>
</feature>